<reference evidence="6" key="1">
    <citation type="submission" date="2021-06" db="EMBL/GenBank/DDBJ databases">
        <title>Parelaphostrongylus tenuis whole genome reference sequence.</title>
        <authorList>
            <person name="Garwood T.J."/>
            <person name="Larsen P.A."/>
            <person name="Fountain-Jones N.M."/>
            <person name="Garbe J.R."/>
            <person name="Macchietto M.G."/>
            <person name="Kania S.A."/>
            <person name="Gerhold R.W."/>
            <person name="Richards J.E."/>
            <person name="Wolf T.M."/>
        </authorList>
    </citation>
    <scope>NUCLEOTIDE SEQUENCE</scope>
    <source>
        <strain evidence="6">MNPRO001-30</strain>
        <tissue evidence="6">Meninges</tissue>
    </source>
</reference>
<evidence type="ECO:0000313" key="7">
    <source>
        <dbReference type="Proteomes" id="UP001196413"/>
    </source>
</evidence>
<dbReference type="PANTHER" id="PTHR18934:SF99">
    <property type="entry name" value="ATP-DEPENDENT RNA HELICASE DHX37-RELATED"/>
    <property type="match status" value="1"/>
</dbReference>
<dbReference type="InterPro" id="IPR042035">
    <property type="entry name" value="DEAH_win-hel_dom"/>
</dbReference>
<comment type="caution">
    <text evidence="6">The sequence shown here is derived from an EMBL/GenBank/DDBJ whole genome shotgun (WGS) entry which is preliminary data.</text>
</comment>
<dbReference type="Pfam" id="PF00271">
    <property type="entry name" value="Helicase_C"/>
    <property type="match status" value="1"/>
</dbReference>
<keyword evidence="1" id="KW-0547">Nucleotide-binding</keyword>
<keyword evidence="4" id="KW-0067">ATP-binding</keyword>
<dbReference type="Proteomes" id="UP001196413">
    <property type="component" value="Unassembled WGS sequence"/>
</dbReference>
<dbReference type="SMART" id="SM00490">
    <property type="entry name" value="HELICc"/>
    <property type="match status" value="1"/>
</dbReference>
<dbReference type="AlphaFoldDB" id="A0AAD5RE00"/>
<evidence type="ECO:0000256" key="2">
    <source>
        <dbReference type="ARBA" id="ARBA00022801"/>
    </source>
</evidence>
<name>A0AAD5RE00_PARTN</name>
<dbReference type="Gene3D" id="1.10.10.2130">
    <property type="entry name" value="DEAH helicase family, winged-helix domain"/>
    <property type="match status" value="1"/>
</dbReference>
<evidence type="ECO:0000256" key="1">
    <source>
        <dbReference type="ARBA" id="ARBA00022741"/>
    </source>
</evidence>
<dbReference type="GO" id="GO:0005524">
    <property type="term" value="F:ATP binding"/>
    <property type="evidence" value="ECO:0007669"/>
    <property type="project" value="UniProtKB-KW"/>
</dbReference>
<evidence type="ECO:0000259" key="5">
    <source>
        <dbReference type="PROSITE" id="PS51194"/>
    </source>
</evidence>
<keyword evidence="3 6" id="KW-0347">Helicase</keyword>
<dbReference type="InterPro" id="IPR001650">
    <property type="entry name" value="Helicase_C-like"/>
</dbReference>
<protein>
    <submittedName>
        <fullName evidence="6">ATP-dependent RNA helicase rha-2</fullName>
    </submittedName>
</protein>
<dbReference type="CDD" id="cd18791">
    <property type="entry name" value="SF2_C_RHA"/>
    <property type="match status" value="1"/>
</dbReference>
<evidence type="ECO:0000256" key="4">
    <source>
        <dbReference type="ARBA" id="ARBA00022840"/>
    </source>
</evidence>
<dbReference type="SUPFAM" id="SSF52540">
    <property type="entry name" value="P-loop containing nucleoside triphosphate hydrolases"/>
    <property type="match status" value="1"/>
</dbReference>
<dbReference type="GO" id="GO:0004386">
    <property type="term" value="F:helicase activity"/>
    <property type="evidence" value="ECO:0007669"/>
    <property type="project" value="UniProtKB-KW"/>
</dbReference>
<dbReference type="PANTHER" id="PTHR18934">
    <property type="entry name" value="ATP-DEPENDENT RNA HELICASE"/>
    <property type="match status" value="1"/>
</dbReference>
<proteinExistence type="predicted"/>
<dbReference type="GO" id="GO:0005730">
    <property type="term" value="C:nucleolus"/>
    <property type="evidence" value="ECO:0007669"/>
    <property type="project" value="TreeGrafter"/>
</dbReference>
<keyword evidence="7" id="KW-1185">Reference proteome</keyword>
<gene>
    <name evidence="6" type="primary">RHA2_1</name>
    <name evidence="6" type="ORF">KIN20_037027</name>
</gene>
<dbReference type="InterPro" id="IPR027417">
    <property type="entry name" value="P-loop_NTPase"/>
</dbReference>
<dbReference type="GO" id="GO:0000462">
    <property type="term" value="P:maturation of SSU-rRNA from tricistronic rRNA transcript (SSU-rRNA, 5.8S rRNA, LSU-rRNA)"/>
    <property type="evidence" value="ECO:0007669"/>
    <property type="project" value="TreeGrafter"/>
</dbReference>
<dbReference type="PROSITE" id="PS51194">
    <property type="entry name" value="HELICASE_CTER"/>
    <property type="match status" value="1"/>
</dbReference>
<dbReference type="GO" id="GO:0003723">
    <property type="term" value="F:RNA binding"/>
    <property type="evidence" value="ECO:0007669"/>
    <property type="project" value="TreeGrafter"/>
</dbReference>
<sequence>MMDDLDASLSLPPKDCQPLYCLPLYSLMSSEKQRRVFQPPPEGSRMCVIATNVAETSLTIGGIKYVVDSGYEKRRLYDPITGVSQFVVTRISKASADQRAGRSGRTAAGHAYRLYSSAVFQTFEEFSCPEILNKPPDQLVLHLKSMNIVKVVNFPFPSAPDSEALEAAEKALDKTWCLEGHNEERKDRSSYHSTRSYTVSISAGTRLRKSHSYGESTRAYAVRNSTHCCSFRARATNTCFIDSW</sequence>
<keyword evidence="2" id="KW-0378">Hydrolase</keyword>
<evidence type="ECO:0000256" key="3">
    <source>
        <dbReference type="ARBA" id="ARBA00022806"/>
    </source>
</evidence>
<dbReference type="GO" id="GO:0016787">
    <property type="term" value="F:hydrolase activity"/>
    <property type="evidence" value="ECO:0007669"/>
    <property type="project" value="UniProtKB-KW"/>
</dbReference>
<organism evidence="6 7">
    <name type="scientific">Parelaphostrongylus tenuis</name>
    <name type="common">Meningeal worm</name>
    <dbReference type="NCBI Taxonomy" id="148309"/>
    <lineage>
        <taxon>Eukaryota</taxon>
        <taxon>Metazoa</taxon>
        <taxon>Ecdysozoa</taxon>
        <taxon>Nematoda</taxon>
        <taxon>Chromadorea</taxon>
        <taxon>Rhabditida</taxon>
        <taxon>Rhabditina</taxon>
        <taxon>Rhabditomorpha</taxon>
        <taxon>Strongyloidea</taxon>
        <taxon>Metastrongylidae</taxon>
        <taxon>Parelaphostrongylus</taxon>
    </lineage>
</organism>
<evidence type="ECO:0000313" key="6">
    <source>
        <dbReference type="EMBL" id="KAJ1374356.1"/>
    </source>
</evidence>
<dbReference type="Gene3D" id="3.40.50.300">
    <property type="entry name" value="P-loop containing nucleotide triphosphate hydrolases"/>
    <property type="match status" value="1"/>
</dbReference>
<feature type="domain" description="Helicase C-terminal" evidence="5">
    <location>
        <begin position="1"/>
        <end position="147"/>
    </location>
</feature>
<dbReference type="EMBL" id="JAHQIW010007453">
    <property type="protein sequence ID" value="KAJ1374356.1"/>
    <property type="molecule type" value="Genomic_DNA"/>
</dbReference>
<accession>A0AAD5RE00</accession>